<proteinExistence type="predicted"/>
<feature type="chain" id="PRO_5034857296" evidence="2">
    <location>
        <begin position="27"/>
        <end position="176"/>
    </location>
</feature>
<evidence type="ECO:0000313" key="3">
    <source>
        <dbReference type="EMBL" id="KAF5320491.1"/>
    </source>
</evidence>
<comment type="caution">
    <text evidence="3">The sequence shown here is derived from an EMBL/GenBank/DDBJ whole genome shotgun (WGS) entry which is preliminary data.</text>
</comment>
<feature type="signal peptide" evidence="2">
    <location>
        <begin position="1"/>
        <end position="26"/>
    </location>
</feature>
<dbReference type="EMBL" id="JAACJK010000169">
    <property type="protein sequence ID" value="KAF5320491.1"/>
    <property type="molecule type" value="Genomic_DNA"/>
</dbReference>
<dbReference type="AlphaFoldDB" id="A0A8H5BCR6"/>
<organism evidence="3 4">
    <name type="scientific">Ephemerocybe angulata</name>
    <dbReference type="NCBI Taxonomy" id="980116"/>
    <lineage>
        <taxon>Eukaryota</taxon>
        <taxon>Fungi</taxon>
        <taxon>Dikarya</taxon>
        <taxon>Basidiomycota</taxon>
        <taxon>Agaricomycotina</taxon>
        <taxon>Agaricomycetes</taxon>
        <taxon>Agaricomycetidae</taxon>
        <taxon>Agaricales</taxon>
        <taxon>Agaricineae</taxon>
        <taxon>Psathyrellaceae</taxon>
        <taxon>Ephemerocybe</taxon>
    </lineage>
</organism>
<accession>A0A8H5BCR6</accession>
<dbReference type="Proteomes" id="UP000541558">
    <property type="component" value="Unassembled WGS sequence"/>
</dbReference>
<reference evidence="3 4" key="1">
    <citation type="journal article" date="2020" name="ISME J.">
        <title>Uncovering the hidden diversity of litter-decomposition mechanisms in mushroom-forming fungi.</title>
        <authorList>
            <person name="Floudas D."/>
            <person name="Bentzer J."/>
            <person name="Ahren D."/>
            <person name="Johansson T."/>
            <person name="Persson P."/>
            <person name="Tunlid A."/>
        </authorList>
    </citation>
    <scope>NUCLEOTIDE SEQUENCE [LARGE SCALE GENOMIC DNA]</scope>
    <source>
        <strain evidence="3 4">CBS 175.51</strain>
    </source>
</reference>
<evidence type="ECO:0000256" key="2">
    <source>
        <dbReference type="SAM" id="SignalP"/>
    </source>
</evidence>
<sequence>MRLIFGPVLLLALLISSLGLLANAYADHDEFIARSAVDALSTRGESLAVPFQHSLREFLEGAVDVYQRSLDEHEDSILEARTPPRTVRVFLFYKHISRGPFSVPSYTVLKVLAQHLQSEMPPEAVEFTLDADARGAALFMDQTIDQNGITDSILHLGARRKGPPPFPGAEKGKRRS</sequence>
<protein>
    <submittedName>
        <fullName evidence="3">Uncharacterized protein</fullName>
    </submittedName>
</protein>
<name>A0A8H5BCR6_9AGAR</name>
<feature type="region of interest" description="Disordered" evidence="1">
    <location>
        <begin position="156"/>
        <end position="176"/>
    </location>
</feature>
<evidence type="ECO:0000313" key="4">
    <source>
        <dbReference type="Proteomes" id="UP000541558"/>
    </source>
</evidence>
<keyword evidence="2" id="KW-0732">Signal</keyword>
<gene>
    <name evidence="3" type="ORF">D9611_010741</name>
</gene>
<evidence type="ECO:0000256" key="1">
    <source>
        <dbReference type="SAM" id="MobiDB-lite"/>
    </source>
</evidence>
<keyword evidence="4" id="KW-1185">Reference proteome</keyword>